<organism evidence="1">
    <name type="scientific">Anguilla anguilla</name>
    <name type="common">European freshwater eel</name>
    <name type="synonym">Muraena anguilla</name>
    <dbReference type="NCBI Taxonomy" id="7936"/>
    <lineage>
        <taxon>Eukaryota</taxon>
        <taxon>Metazoa</taxon>
        <taxon>Chordata</taxon>
        <taxon>Craniata</taxon>
        <taxon>Vertebrata</taxon>
        <taxon>Euteleostomi</taxon>
        <taxon>Actinopterygii</taxon>
        <taxon>Neopterygii</taxon>
        <taxon>Teleostei</taxon>
        <taxon>Anguilliformes</taxon>
        <taxon>Anguillidae</taxon>
        <taxon>Anguilla</taxon>
    </lineage>
</organism>
<name>A0A0E9VIK1_ANGAN</name>
<dbReference type="EMBL" id="GBXM01030613">
    <property type="protein sequence ID" value="JAH77964.1"/>
    <property type="molecule type" value="Transcribed_RNA"/>
</dbReference>
<reference evidence="1" key="1">
    <citation type="submission" date="2014-11" db="EMBL/GenBank/DDBJ databases">
        <authorList>
            <person name="Amaro Gonzalez C."/>
        </authorList>
    </citation>
    <scope>NUCLEOTIDE SEQUENCE</scope>
</reference>
<accession>A0A0E9VIK1</accession>
<sequence>MESLVRALSTLPSSSTMMSVFKLPSLSWAE</sequence>
<protein>
    <submittedName>
        <fullName evidence="1">Uncharacterized protein</fullName>
    </submittedName>
</protein>
<reference evidence="1" key="2">
    <citation type="journal article" date="2015" name="Fish Shellfish Immunol.">
        <title>Early steps in the European eel (Anguilla anguilla)-Vibrio vulnificus interaction in the gills: Role of the RtxA13 toxin.</title>
        <authorList>
            <person name="Callol A."/>
            <person name="Pajuelo D."/>
            <person name="Ebbesson L."/>
            <person name="Teles M."/>
            <person name="MacKenzie S."/>
            <person name="Amaro C."/>
        </authorList>
    </citation>
    <scope>NUCLEOTIDE SEQUENCE</scope>
</reference>
<evidence type="ECO:0000313" key="1">
    <source>
        <dbReference type="EMBL" id="JAH77964.1"/>
    </source>
</evidence>
<proteinExistence type="predicted"/>
<dbReference type="AlphaFoldDB" id="A0A0E9VIK1"/>